<organism evidence="2 3">
    <name type="scientific">Seinonella peptonophila</name>
    <dbReference type="NCBI Taxonomy" id="112248"/>
    <lineage>
        <taxon>Bacteria</taxon>
        <taxon>Bacillati</taxon>
        <taxon>Bacillota</taxon>
        <taxon>Bacilli</taxon>
        <taxon>Bacillales</taxon>
        <taxon>Thermoactinomycetaceae</taxon>
        <taxon>Seinonella</taxon>
    </lineage>
</organism>
<feature type="compositionally biased region" description="Polar residues" evidence="1">
    <location>
        <begin position="375"/>
        <end position="385"/>
    </location>
</feature>
<dbReference type="Proteomes" id="UP000184476">
    <property type="component" value="Unassembled WGS sequence"/>
</dbReference>
<evidence type="ECO:0000313" key="2">
    <source>
        <dbReference type="EMBL" id="SHE87259.1"/>
    </source>
</evidence>
<keyword evidence="3" id="KW-1185">Reference proteome</keyword>
<evidence type="ECO:0000256" key="1">
    <source>
        <dbReference type="SAM" id="MobiDB-lite"/>
    </source>
</evidence>
<name>A0A1M4X188_9BACL</name>
<feature type="region of interest" description="Disordered" evidence="1">
    <location>
        <begin position="375"/>
        <end position="421"/>
    </location>
</feature>
<gene>
    <name evidence="2" type="ORF">SAMN05444392_10473</name>
</gene>
<proteinExistence type="predicted"/>
<protein>
    <submittedName>
        <fullName evidence="2">Uncharacterized protein</fullName>
    </submittedName>
</protein>
<evidence type="ECO:0000313" key="3">
    <source>
        <dbReference type="Proteomes" id="UP000184476"/>
    </source>
</evidence>
<sequence length="421" mass="48529">MSAQSLFKQLDYSSTHFPIDKEETLKALYVGEFGSLTVEEINAVRMEIQQHRSHYRNLGNLDVQQSRIDSYQAIQEDQMNIWFGESWGVLQQDARTFEGSIYEAIVPTYSKKEFMDKRSSLQLLQMEIDLQQNEFKQAINHLPAEQRNFLSNRINFFNRVQNNITQAFEQSKSSPDVLFRQIPRVKESEVAQGFYDLAKGNVHTLHPEQTATMKNRLSEYLFASSELNQVLRDHFPFYLDHIGNLQTGAELTDTDRAVFHASDKMHDAERNFRGNKATSLIATVGQKLSFETTHGKNSPNQQLTSDQQEKVAEDLKEIYELLTMTKNQRNEMFGQASRAFGSDPYMITQLQHSDQLFSTVEQNLGQLAKANWHLSQPEQKQTARQKLSGMFRKSLQVAQKPFKPKGLISKRENESGRESAR</sequence>
<dbReference type="RefSeq" id="WP_073154469.1">
    <property type="nucleotide sequence ID" value="NZ_FQVL01000004.1"/>
</dbReference>
<dbReference type="AlphaFoldDB" id="A0A1M4X188"/>
<dbReference type="EMBL" id="FQVL01000004">
    <property type="protein sequence ID" value="SHE87259.1"/>
    <property type="molecule type" value="Genomic_DNA"/>
</dbReference>
<accession>A0A1M4X188</accession>
<reference evidence="2 3" key="1">
    <citation type="submission" date="2016-11" db="EMBL/GenBank/DDBJ databases">
        <authorList>
            <person name="Jaros S."/>
            <person name="Januszkiewicz K."/>
            <person name="Wedrychowicz H."/>
        </authorList>
    </citation>
    <scope>NUCLEOTIDE SEQUENCE [LARGE SCALE GENOMIC DNA]</scope>
    <source>
        <strain evidence="2 3">DSM 44666</strain>
    </source>
</reference>
<feature type="compositionally biased region" description="Basic and acidic residues" evidence="1">
    <location>
        <begin position="409"/>
        <end position="421"/>
    </location>
</feature>